<evidence type="ECO:0000313" key="2">
    <source>
        <dbReference type="RefSeq" id="XP_028129033.1"/>
    </source>
</evidence>
<proteinExistence type="predicted"/>
<dbReference type="RefSeq" id="XP_028129033.1">
    <property type="nucleotide sequence ID" value="XM_028273232.1"/>
</dbReference>
<dbReference type="KEGG" id="dvv:114325233"/>
<name>A0A6P7F5J2_DIAVI</name>
<gene>
    <name evidence="2" type="primary">LOC114325233</name>
</gene>
<organism evidence="2">
    <name type="scientific">Diabrotica virgifera virgifera</name>
    <name type="common">western corn rootworm</name>
    <dbReference type="NCBI Taxonomy" id="50390"/>
    <lineage>
        <taxon>Eukaryota</taxon>
        <taxon>Metazoa</taxon>
        <taxon>Ecdysozoa</taxon>
        <taxon>Arthropoda</taxon>
        <taxon>Hexapoda</taxon>
        <taxon>Insecta</taxon>
        <taxon>Pterygota</taxon>
        <taxon>Neoptera</taxon>
        <taxon>Endopterygota</taxon>
        <taxon>Coleoptera</taxon>
        <taxon>Polyphaga</taxon>
        <taxon>Cucujiformia</taxon>
        <taxon>Chrysomeloidea</taxon>
        <taxon>Chrysomelidae</taxon>
        <taxon>Galerucinae</taxon>
        <taxon>Diabroticina</taxon>
        <taxon>Diabroticites</taxon>
        <taxon>Diabrotica</taxon>
    </lineage>
</organism>
<dbReference type="InParanoid" id="A0A6P7F5J2"/>
<reference evidence="2" key="1">
    <citation type="submission" date="2025-08" db="UniProtKB">
        <authorList>
            <consortium name="RefSeq"/>
        </authorList>
    </citation>
    <scope>IDENTIFICATION</scope>
    <source>
        <tissue evidence="2">Whole insect</tissue>
    </source>
</reference>
<feature type="coiled-coil region" evidence="1">
    <location>
        <begin position="443"/>
        <end position="477"/>
    </location>
</feature>
<protein>
    <submittedName>
        <fullName evidence="2">Nucleoporin nup211-like</fullName>
    </submittedName>
</protein>
<keyword evidence="1" id="KW-0175">Coiled coil</keyword>
<feature type="coiled-coil region" evidence="1">
    <location>
        <begin position="216"/>
        <end position="382"/>
    </location>
</feature>
<evidence type="ECO:0000256" key="1">
    <source>
        <dbReference type="SAM" id="Coils"/>
    </source>
</evidence>
<dbReference type="AlphaFoldDB" id="A0A6P7F5J2"/>
<dbReference type="OrthoDB" id="6711470at2759"/>
<sequence>MNNIINKTLLMSLKQDVQSINQSLKNISIEENDIKSWLFPTKHYTFVDDFIKGNNILELNDVKLILELVIDRLYIGLRLLSCTIGKTIQEKNLEISEFLLTQSRPMTVGYCFENFRKVITTLLDQMNTNLNAQGDQLRGQNGKDTAITNCKTQTDIISKATCDSCSSAIMSMKFLLDMFNITKGDIYQIRQAESNIHDITQFGCMLRATASIETQLKELIEKLIAADDENKNLVTKIKELTVQLKNKTGSITLLQLENNTLSDSLKKVRVKVITLENKISDLEKEKHKDEEKITNLNNINKELNSNVLIFKENNDRLKCDKKALRENVEKIRILLKNLQGISKLKEKLLVIESKLHSFQDMFKDLNNAVEALNTRLKKISKNHIGMESSLKLLSCQIGKNTDSITKNFEHFQEKLREKWAEFDVKLANQSNPTPKVQIKGDPIEDFTKQIEENNEKIKMLQNENTKLETIVNKYKTLRK</sequence>
<accession>A0A6P7F5J2</accession>